<reference evidence="7" key="2">
    <citation type="submission" date="2016-01" db="EMBL/GenBank/DDBJ databases">
        <title>Complete genome sequence of Agromyces aureus AR33T and comparison with related organisms.</title>
        <authorList>
            <person name="Corretto E."/>
            <person name="Antonielli L."/>
            <person name="Sessitsch A."/>
            <person name="Brader G."/>
        </authorList>
    </citation>
    <scope>NUCLEOTIDE SEQUENCE [LARGE SCALE GENOMIC DNA]</scope>
    <source>
        <strain evidence="7">AR33</strain>
    </source>
</reference>
<accession>A0A191WDI4</accession>
<dbReference type="Proteomes" id="UP000078437">
    <property type="component" value="Chromosome"/>
</dbReference>
<dbReference type="GO" id="GO:0000976">
    <property type="term" value="F:transcription cis-regulatory region binding"/>
    <property type="evidence" value="ECO:0007669"/>
    <property type="project" value="TreeGrafter"/>
</dbReference>
<dbReference type="PROSITE" id="PS50977">
    <property type="entry name" value="HTH_TETR_2"/>
    <property type="match status" value="1"/>
</dbReference>
<evidence type="ECO:0000313" key="6">
    <source>
        <dbReference type="EMBL" id="ANJ26326.1"/>
    </source>
</evidence>
<proteinExistence type="predicted"/>
<dbReference type="PRINTS" id="PR00455">
    <property type="entry name" value="HTHTETR"/>
</dbReference>
<dbReference type="InterPro" id="IPR050109">
    <property type="entry name" value="HTH-type_TetR-like_transc_reg"/>
</dbReference>
<evidence type="ECO:0000256" key="1">
    <source>
        <dbReference type="ARBA" id="ARBA00023015"/>
    </source>
</evidence>
<feature type="DNA-binding region" description="H-T-H motif" evidence="4">
    <location>
        <begin position="33"/>
        <end position="52"/>
    </location>
</feature>
<dbReference type="InterPro" id="IPR009057">
    <property type="entry name" value="Homeodomain-like_sf"/>
</dbReference>
<evidence type="ECO:0000256" key="3">
    <source>
        <dbReference type="ARBA" id="ARBA00023163"/>
    </source>
</evidence>
<keyword evidence="7" id="KW-1185">Reference proteome</keyword>
<evidence type="ECO:0000313" key="7">
    <source>
        <dbReference type="Proteomes" id="UP000078437"/>
    </source>
</evidence>
<dbReference type="PANTHER" id="PTHR30055">
    <property type="entry name" value="HTH-TYPE TRANSCRIPTIONAL REGULATOR RUTR"/>
    <property type="match status" value="1"/>
</dbReference>
<dbReference type="KEGG" id="agy:ATC03_05950"/>
<keyword evidence="1" id="KW-0805">Transcription regulation</keyword>
<dbReference type="Gene3D" id="1.10.357.10">
    <property type="entry name" value="Tetracycline Repressor, domain 2"/>
    <property type="match status" value="1"/>
</dbReference>
<organism evidence="6 7">
    <name type="scientific">Agromyces aureus</name>
    <dbReference type="NCBI Taxonomy" id="453304"/>
    <lineage>
        <taxon>Bacteria</taxon>
        <taxon>Bacillati</taxon>
        <taxon>Actinomycetota</taxon>
        <taxon>Actinomycetes</taxon>
        <taxon>Micrococcales</taxon>
        <taxon>Microbacteriaceae</taxon>
        <taxon>Agromyces</taxon>
    </lineage>
</organism>
<dbReference type="GO" id="GO:0003700">
    <property type="term" value="F:DNA-binding transcription factor activity"/>
    <property type="evidence" value="ECO:0007669"/>
    <property type="project" value="TreeGrafter"/>
</dbReference>
<evidence type="ECO:0000259" key="5">
    <source>
        <dbReference type="PROSITE" id="PS50977"/>
    </source>
</evidence>
<evidence type="ECO:0000256" key="4">
    <source>
        <dbReference type="PROSITE-ProRule" id="PRU00335"/>
    </source>
</evidence>
<name>A0A191WDI4_9MICO</name>
<evidence type="ECO:0000256" key="2">
    <source>
        <dbReference type="ARBA" id="ARBA00023125"/>
    </source>
</evidence>
<protein>
    <recommendedName>
        <fullName evidence="5">HTH tetR-type domain-containing protein</fullName>
    </recommendedName>
</protein>
<dbReference type="SUPFAM" id="SSF46689">
    <property type="entry name" value="Homeodomain-like"/>
    <property type="match status" value="1"/>
</dbReference>
<keyword evidence="2 4" id="KW-0238">DNA-binding</keyword>
<dbReference type="PANTHER" id="PTHR30055:SF234">
    <property type="entry name" value="HTH-TYPE TRANSCRIPTIONAL REGULATOR BETI"/>
    <property type="match status" value="1"/>
</dbReference>
<gene>
    <name evidence="6" type="ORF">ATC03_05950</name>
</gene>
<dbReference type="InterPro" id="IPR023772">
    <property type="entry name" value="DNA-bd_HTH_TetR-type_CS"/>
</dbReference>
<dbReference type="PROSITE" id="PS01081">
    <property type="entry name" value="HTH_TETR_1"/>
    <property type="match status" value="1"/>
</dbReference>
<dbReference type="Pfam" id="PF00440">
    <property type="entry name" value="TetR_N"/>
    <property type="match status" value="1"/>
</dbReference>
<dbReference type="EMBL" id="CP013979">
    <property type="protein sequence ID" value="ANJ26326.1"/>
    <property type="molecule type" value="Genomic_DNA"/>
</dbReference>
<dbReference type="InterPro" id="IPR001647">
    <property type="entry name" value="HTH_TetR"/>
</dbReference>
<keyword evidence="3" id="KW-0804">Transcription</keyword>
<sequence>MPKVTDEYRAARRDEIIEAALRSFAERGIQRTSMADVIEASGLSAGAIYGHFAGKKELFAAVAERVLGSRSAELEALGRDGAVPSPGELMVSLLGGMSREPFSEVIVQLWGDAAIDPEIRSMVQDVFAKLRGILETGLLAWASSNPDRVEGDAADWARRAAPVVLGFGPGFLLQRALIDGFDAESYLETLPELLPR</sequence>
<dbReference type="RefSeq" id="WP_067874325.1">
    <property type="nucleotide sequence ID" value="NZ_CP013979.1"/>
</dbReference>
<feature type="domain" description="HTH tetR-type" evidence="5">
    <location>
        <begin position="10"/>
        <end position="70"/>
    </location>
</feature>
<reference evidence="6 7" key="1">
    <citation type="journal article" date="2016" name="Int. J. Syst. Evol. Microbiol.">
        <title>Agromyces aureus sp. nov., isolated from the rhizosphere of Salix caprea L. grown in a heavy-metal-contaminated soil.</title>
        <authorList>
            <person name="Corretto E."/>
            <person name="Antonielli L."/>
            <person name="Sessitsch A."/>
            <person name="Compant S."/>
            <person name="Gorfer M."/>
            <person name="Kuffner M."/>
            <person name="Brader G."/>
        </authorList>
    </citation>
    <scope>NUCLEOTIDE SEQUENCE [LARGE SCALE GENOMIC DNA]</scope>
    <source>
        <strain evidence="6 7">AR33</strain>
    </source>
</reference>
<dbReference type="AlphaFoldDB" id="A0A191WDI4"/>